<dbReference type="GO" id="GO:0009898">
    <property type="term" value="C:cytoplasmic side of plasma membrane"/>
    <property type="evidence" value="ECO:0007669"/>
    <property type="project" value="Ensembl"/>
</dbReference>
<keyword evidence="4" id="KW-0597">Phosphoprotein</keyword>
<dbReference type="GO" id="GO:0071663">
    <property type="term" value="P:positive regulation of granzyme B production"/>
    <property type="evidence" value="ECO:0007669"/>
    <property type="project" value="Ensembl"/>
</dbReference>
<comment type="subcellular location">
    <subcellularLocation>
        <location evidence="1">Cytoplasm</location>
    </subcellularLocation>
</comment>
<feature type="compositionally biased region" description="Basic and acidic residues" evidence="8">
    <location>
        <begin position="724"/>
        <end position="733"/>
    </location>
</feature>
<dbReference type="GO" id="GO:1902523">
    <property type="term" value="P:positive regulation of protein K63-linked ubiquitination"/>
    <property type="evidence" value="ECO:0007669"/>
    <property type="project" value="Ensembl"/>
</dbReference>
<evidence type="ECO:0000256" key="5">
    <source>
        <dbReference type="ARBA" id="ARBA00022801"/>
    </source>
</evidence>
<dbReference type="GO" id="GO:0032727">
    <property type="term" value="P:positive regulation of interferon-alpha production"/>
    <property type="evidence" value="ECO:0007669"/>
    <property type="project" value="Ensembl"/>
</dbReference>
<keyword evidence="3" id="KW-0963">Cytoplasm</keyword>
<evidence type="ECO:0000256" key="1">
    <source>
        <dbReference type="ARBA" id="ARBA00004496"/>
    </source>
</evidence>
<dbReference type="GeneTree" id="ENSGT00940000160958"/>
<dbReference type="InterPro" id="IPR000242">
    <property type="entry name" value="PTP_cat"/>
</dbReference>
<dbReference type="GO" id="GO:0034141">
    <property type="term" value="P:positive regulation of toll-like receptor 3 signaling pathway"/>
    <property type="evidence" value="ECO:0007669"/>
    <property type="project" value="Ensembl"/>
</dbReference>
<dbReference type="GO" id="GO:0005634">
    <property type="term" value="C:nucleus"/>
    <property type="evidence" value="ECO:0007669"/>
    <property type="project" value="Ensembl"/>
</dbReference>
<dbReference type="GO" id="GO:0034157">
    <property type="term" value="P:positive regulation of toll-like receptor 7 signaling pathway"/>
    <property type="evidence" value="ECO:0007669"/>
    <property type="project" value="Ensembl"/>
</dbReference>
<dbReference type="GO" id="GO:0034145">
    <property type="term" value="P:positive regulation of toll-like receptor 4 signaling pathway"/>
    <property type="evidence" value="ECO:0007669"/>
    <property type="project" value="Ensembl"/>
</dbReference>
<evidence type="ECO:0000256" key="8">
    <source>
        <dbReference type="SAM" id="MobiDB-lite"/>
    </source>
</evidence>
<dbReference type="GO" id="GO:1900227">
    <property type="term" value="P:positive regulation of NLRP3 inflammasome complex assembly"/>
    <property type="evidence" value="ECO:0007669"/>
    <property type="project" value="Ensembl"/>
</dbReference>
<dbReference type="GO" id="GO:0032728">
    <property type="term" value="P:positive regulation of interferon-beta production"/>
    <property type="evidence" value="ECO:0007669"/>
    <property type="project" value="Ensembl"/>
</dbReference>
<dbReference type="GO" id="GO:0050868">
    <property type="term" value="P:negative regulation of T cell activation"/>
    <property type="evidence" value="ECO:0007669"/>
    <property type="project" value="Ensembl"/>
</dbReference>
<dbReference type="GO" id="GO:0017124">
    <property type="term" value="F:SH3 domain binding"/>
    <property type="evidence" value="ECO:0007669"/>
    <property type="project" value="Ensembl"/>
</dbReference>
<feature type="domain" description="Tyrosine specific protein phosphatases" evidence="10">
    <location>
        <begin position="203"/>
        <end position="280"/>
    </location>
</feature>
<evidence type="ECO:0000259" key="9">
    <source>
        <dbReference type="PROSITE" id="PS50055"/>
    </source>
</evidence>
<dbReference type="FunFam" id="3.90.190.10:FF:000045">
    <property type="entry name" value="Tyrosine-protein phosphatase non-receptor type 12"/>
    <property type="match status" value="1"/>
</dbReference>
<dbReference type="SUPFAM" id="SSF52799">
    <property type="entry name" value="(Phosphotyrosine protein) phosphatases II"/>
    <property type="match status" value="1"/>
</dbReference>
<feature type="compositionally biased region" description="Polar residues" evidence="8">
    <location>
        <begin position="706"/>
        <end position="717"/>
    </location>
</feature>
<dbReference type="GO" id="GO:0071225">
    <property type="term" value="P:cellular response to muramyl dipeptide"/>
    <property type="evidence" value="ECO:0007669"/>
    <property type="project" value="Ensembl"/>
</dbReference>
<dbReference type="GO" id="GO:1901222">
    <property type="term" value="P:regulation of non-canonical NF-kappaB signal transduction"/>
    <property type="evidence" value="ECO:0007669"/>
    <property type="project" value="Ensembl"/>
</dbReference>
<dbReference type="GO" id="GO:0032720">
    <property type="term" value="P:negative regulation of tumor necrosis factor production"/>
    <property type="evidence" value="ECO:0007669"/>
    <property type="project" value="Ensembl"/>
</dbReference>
<dbReference type="InterPro" id="IPR029021">
    <property type="entry name" value="Prot-tyrosine_phosphatase-like"/>
</dbReference>
<dbReference type="SMART" id="SM00404">
    <property type="entry name" value="PTPc_motif"/>
    <property type="match status" value="1"/>
</dbReference>
<dbReference type="Pfam" id="PF00102">
    <property type="entry name" value="Y_phosphatase"/>
    <property type="match status" value="1"/>
</dbReference>
<dbReference type="AlphaFoldDB" id="A0A8C4VP32"/>
<dbReference type="GO" id="GO:0002685">
    <property type="term" value="P:regulation of leukocyte migration"/>
    <property type="evidence" value="ECO:0007669"/>
    <property type="project" value="Ensembl"/>
</dbReference>
<accession>A0A8C4VP32</accession>
<dbReference type="SMART" id="SM00194">
    <property type="entry name" value="PTPc"/>
    <property type="match status" value="1"/>
</dbReference>
<evidence type="ECO:0000313" key="11">
    <source>
        <dbReference type="Ensembl" id="ENSGEVP00005005277.1"/>
    </source>
</evidence>
<dbReference type="PRINTS" id="PR00700">
    <property type="entry name" value="PRTYPHPHTASE"/>
</dbReference>
<evidence type="ECO:0000313" key="12">
    <source>
        <dbReference type="Proteomes" id="UP000694390"/>
    </source>
</evidence>
<feature type="domain" description="Tyrosine-protein phosphatase" evidence="9">
    <location>
        <begin position="24"/>
        <end position="289"/>
    </location>
</feature>
<dbReference type="PROSITE" id="PS50056">
    <property type="entry name" value="TYR_PHOSPHATASE_2"/>
    <property type="match status" value="1"/>
</dbReference>
<dbReference type="GO" id="GO:0035644">
    <property type="term" value="P:phosphoanandamide dephosphorylation"/>
    <property type="evidence" value="ECO:0007669"/>
    <property type="project" value="Ensembl"/>
</dbReference>
<dbReference type="GO" id="GO:0070374">
    <property type="term" value="P:positive regulation of ERK1 and ERK2 cascade"/>
    <property type="evidence" value="ECO:0007669"/>
    <property type="project" value="Ensembl"/>
</dbReference>
<dbReference type="InterPro" id="IPR047170">
    <property type="entry name" value="PTN12/18/22"/>
</dbReference>
<dbReference type="InterPro" id="IPR000387">
    <property type="entry name" value="Tyr_Pase_dom"/>
</dbReference>
<dbReference type="InterPro" id="IPR047253">
    <property type="entry name" value="PTN22_cat"/>
</dbReference>
<dbReference type="OrthoDB" id="10253954at2759"/>
<dbReference type="InterPro" id="IPR003595">
    <property type="entry name" value="Tyr_Pase_cat"/>
</dbReference>
<dbReference type="Proteomes" id="UP000694390">
    <property type="component" value="Unassembled WGS sequence"/>
</dbReference>
<evidence type="ECO:0000256" key="6">
    <source>
        <dbReference type="ARBA" id="ARBA00022912"/>
    </source>
</evidence>
<protein>
    <recommendedName>
        <fullName evidence="2">protein-tyrosine-phosphatase</fullName>
        <ecNumber evidence="2">3.1.3.48</ecNumber>
    </recommendedName>
</protein>
<evidence type="ECO:0000256" key="7">
    <source>
        <dbReference type="ARBA" id="ARBA00034734"/>
    </source>
</evidence>
<feature type="compositionally biased region" description="Basic residues" evidence="8">
    <location>
        <begin position="665"/>
        <end position="674"/>
    </location>
</feature>
<gene>
    <name evidence="11" type="primary">PTPN22</name>
</gene>
<dbReference type="PANTHER" id="PTHR45983">
    <property type="entry name" value="TYROSINE PHOSPHATSE N18, PUTATIVE-RELATED"/>
    <property type="match status" value="1"/>
</dbReference>
<dbReference type="GO" id="GO:0070433">
    <property type="term" value="P:negative regulation of nucleotide-binding oligomerization domain containing 2 signaling pathway"/>
    <property type="evidence" value="ECO:0007669"/>
    <property type="project" value="Ensembl"/>
</dbReference>
<keyword evidence="12" id="KW-1185">Reference proteome</keyword>
<organism evidence="11 12">
    <name type="scientific">Gopherus evgoodei</name>
    <name type="common">Goodes thornscrub tortoise</name>
    <dbReference type="NCBI Taxonomy" id="1825980"/>
    <lineage>
        <taxon>Eukaryota</taxon>
        <taxon>Metazoa</taxon>
        <taxon>Chordata</taxon>
        <taxon>Craniata</taxon>
        <taxon>Vertebrata</taxon>
        <taxon>Euteleostomi</taxon>
        <taxon>Archelosauria</taxon>
        <taxon>Testudinata</taxon>
        <taxon>Testudines</taxon>
        <taxon>Cryptodira</taxon>
        <taxon>Durocryptodira</taxon>
        <taxon>Testudinoidea</taxon>
        <taxon>Testudinidae</taxon>
        <taxon>Gopherus</taxon>
    </lineage>
</organism>
<dbReference type="PROSITE" id="PS00383">
    <property type="entry name" value="TYR_PHOSPHATASE_1"/>
    <property type="match status" value="1"/>
</dbReference>
<keyword evidence="5" id="KW-0378">Hydrolase</keyword>
<dbReference type="CDD" id="cd14602">
    <property type="entry name" value="PTPc-N22"/>
    <property type="match status" value="1"/>
</dbReference>
<dbReference type="GO" id="GO:0032715">
    <property type="term" value="P:negative regulation of interleukin-6 production"/>
    <property type="evidence" value="ECO:0007669"/>
    <property type="project" value="Ensembl"/>
</dbReference>
<evidence type="ECO:0000259" key="10">
    <source>
        <dbReference type="PROSITE" id="PS50056"/>
    </source>
</evidence>
<sequence length="836" mass="93698">MDQRKILLQNLDKAQSRKLNREEFANEFLKLKRQSTKYRSDRIYLTAASEQPENIKKNRYKDILPFDHSRVELSLITSDKDSHYINANFIKGVYGPRAYIATQGPLSTTVLDFWRMIWEYEVLIVVMACMEFEMGKKKCERYWVEVGDSPLQCGPFTITCELEEKKTEYVIRTLKVTLNKVIRIIYQFHYKNWPDHDVPSTINPILELIWEMRCYQADDNIPICIHCSAGCGRTGVICAIDYTWKLLKDGIVPENFSIFSLVQEMRTQRPSIVQTKEQYELVYDAVTELFKRQIEVLTVQSDSAATEIQTNHPRLQPLLSPLEETYSLTLPSCSAREEQELHQSSDHMAQGEISLTDASSCRPSTVHDNFGHSVPPIRQALSSGALNFSSKNAGAAVKWDTLLSGKPLQKHHSLDLSSIFSDERPLNMNSAAACRRNPSVKAPLIQTKSTPFELVQQRDTKELDGGDAVSSLGPWLPNSCSSVGFEVKKQADFSSVELNHSSRLVDAPPRHMSSGLHPSPYCCSAEDPYFSSLSSDDPGSPMFIDYFSELYETVSLSFIAATSTIQPLDSTMASPPVSTPLSQHVHSLDGRQASSQKASPDPDDDVPPPLPERTPESFIVANETGQPPLATSNHQPVPRNINIGTSSEWSGVSQPKLFDDSVRLRPSKSVKLRSSRSEKHRDHSSSPPPLPERTPESFFLADEESLQPTVRTSTSNPGESGNKASEESSKESVKCFRRSKMTGEKRPGFETSCIYGKRMRLGSIFCGDTANRAAGKKKRFTVAQQEEKQSLSSYVTGCLTAISFPCTMPTLLRKAAHLGPQLPELENFTNHEKEYL</sequence>
<dbReference type="GO" id="GO:0005737">
    <property type="term" value="C:cytoplasm"/>
    <property type="evidence" value="ECO:0007669"/>
    <property type="project" value="UniProtKB-SubCell"/>
</dbReference>
<dbReference type="GO" id="GO:0002230">
    <property type="term" value="P:positive regulation of defense response to virus by host"/>
    <property type="evidence" value="ECO:0007669"/>
    <property type="project" value="Ensembl"/>
</dbReference>
<feature type="compositionally biased region" description="Polar residues" evidence="8">
    <location>
        <begin position="642"/>
        <end position="653"/>
    </location>
</feature>
<feature type="compositionally biased region" description="Basic and acidic residues" evidence="8">
    <location>
        <begin position="675"/>
        <end position="684"/>
    </location>
</feature>
<dbReference type="GO" id="GO:0004726">
    <property type="term" value="F:non-membrane spanning protein tyrosine phosphatase activity"/>
    <property type="evidence" value="ECO:0007669"/>
    <property type="project" value="InterPro"/>
</dbReference>
<dbReference type="GO" id="GO:0019900">
    <property type="term" value="F:kinase binding"/>
    <property type="evidence" value="ECO:0007669"/>
    <property type="project" value="Ensembl"/>
</dbReference>
<name>A0A8C4VP32_9SAUR</name>
<dbReference type="Ensembl" id="ENSGEVT00005005504.1">
    <property type="protein sequence ID" value="ENSGEVP00005005277.1"/>
    <property type="gene ID" value="ENSGEVG00005003735.1"/>
</dbReference>
<keyword evidence="6" id="KW-0904">Protein phosphatase</keyword>
<evidence type="ECO:0000256" key="2">
    <source>
        <dbReference type="ARBA" id="ARBA00013064"/>
    </source>
</evidence>
<dbReference type="GO" id="GO:0050852">
    <property type="term" value="P:T cell receptor signaling pathway"/>
    <property type="evidence" value="ECO:0007669"/>
    <property type="project" value="Ensembl"/>
</dbReference>
<dbReference type="PROSITE" id="PS50055">
    <property type="entry name" value="TYR_PHOSPHATASE_PTP"/>
    <property type="match status" value="1"/>
</dbReference>
<dbReference type="GO" id="GO:0042307">
    <property type="term" value="P:positive regulation of protein import into nucleus"/>
    <property type="evidence" value="ECO:0007669"/>
    <property type="project" value="Ensembl"/>
</dbReference>
<dbReference type="GO" id="GO:1903753">
    <property type="term" value="P:negative regulation of p38MAPK cascade"/>
    <property type="evidence" value="ECO:0007669"/>
    <property type="project" value="Ensembl"/>
</dbReference>
<feature type="compositionally biased region" description="Polar residues" evidence="8">
    <location>
        <begin position="623"/>
        <end position="635"/>
    </location>
</feature>
<comment type="similarity">
    <text evidence="7">Belongs to the protein-tyrosine phosphatase family. Non-receptor class 4 subfamily.</text>
</comment>
<dbReference type="GO" id="GO:0030217">
    <property type="term" value="P:T cell differentiation"/>
    <property type="evidence" value="ECO:0007669"/>
    <property type="project" value="Ensembl"/>
</dbReference>
<evidence type="ECO:0000256" key="4">
    <source>
        <dbReference type="ARBA" id="ARBA00022553"/>
    </source>
</evidence>
<dbReference type="EC" id="3.1.3.48" evidence="2"/>
<proteinExistence type="inferred from homology"/>
<reference evidence="11" key="2">
    <citation type="submission" date="2025-09" db="UniProtKB">
        <authorList>
            <consortium name="Ensembl"/>
        </authorList>
    </citation>
    <scope>IDENTIFICATION</scope>
</reference>
<dbReference type="GO" id="GO:0034165">
    <property type="term" value="P:positive regulation of toll-like receptor 9 signaling pathway"/>
    <property type="evidence" value="ECO:0007669"/>
    <property type="project" value="Ensembl"/>
</dbReference>
<dbReference type="Gene3D" id="3.90.190.10">
    <property type="entry name" value="Protein tyrosine phosphatase superfamily"/>
    <property type="match status" value="1"/>
</dbReference>
<dbReference type="PANTHER" id="PTHR45983:SF1">
    <property type="entry name" value="TYROSINE-PROTEIN PHOSPHATASE NON-RECEPTOR TYPE 22"/>
    <property type="match status" value="1"/>
</dbReference>
<dbReference type="GO" id="GO:2000566">
    <property type="term" value="P:positive regulation of CD8-positive, alpha-beta T cell proliferation"/>
    <property type="evidence" value="ECO:0007669"/>
    <property type="project" value="Ensembl"/>
</dbReference>
<evidence type="ECO:0000256" key="3">
    <source>
        <dbReference type="ARBA" id="ARBA00022490"/>
    </source>
</evidence>
<dbReference type="InterPro" id="IPR016130">
    <property type="entry name" value="Tyr_Pase_AS"/>
</dbReference>
<dbReference type="GO" id="GO:0032717">
    <property type="term" value="P:negative regulation of interleukin-8 production"/>
    <property type="evidence" value="ECO:0007669"/>
    <property type="project" value="Ensembl"/>
</dbReference>
<reference evidence="11" key="1">
    <citation type="submission" date="2025-08" db="UniProtKB">
        <authorList>
            <consortium name="Ensembl"/>
        </authorList>
    </citation>
    <scope>IDENTIFICATION</scope>
</reference>
<feature type="region of interest" description="Disordered" evidence="8">
    <location>
        <begin position="571"/>
        <end position="733"/>
    </location>
</feature>